<protein>
    <submittedName>
        <fullName evidence="6">Integral membrane</fullName>
    </submittedName>
</protein>
<name>A0A8H4LKD8_9HYPO</name>
<dbReference type="PANTHER" id="PTHR10989:SF16">
    <property type="entry name" value="AT02829P-RELATED"/>
    <property type="match status" value="1"/>
</dbReference>
<organism evidence="6 7">
    <name type="scientific">Fusarium albosuccineum</name>
    <dbReference type="NCBI Taxonomy" id="1237068"/>
    <lineage>
        <taxon>Eukaryota</taxon>
        <taxon>Fungi</taxon>
        <taxon>Dikarya</taxon>
        <taxon>Ascomycota</taxon>
        <taxon>Pezizomycotina</taxon>
        <taxon>Sordariomycetes</taxon>
        <taxon>Hypocreomycetidae</taxon>
        <taxon>Hypocreales</taxon>
        <taxon>Nectriaceae</taxon>
        <taxon>Fusarium</taxon>
        <taxon>Fusarium decemcellulare species complex</taxon>
    </lineage>
</organism>
<feature type="transmembrane region" description="Helical" evidence="5">
    <location>
        <begin position="50"/>
        <end position="73"/>
    </location>
</feature>
<evidence type="ECO:0000313" key="6">
    <source>
        <dbReference type="EMBL" id="KAF4469763.1"/>
    </source>
</evidence>
<proteinExistence type="predicted"/>
<reference evidence="6 7" key="1">
    <citation type="submission" date="2020-01" db="EMBL/GenBank/DDBJ databases">
        <title>Identification and distribution of gene clusters putatively required for synthesis of sphingolipid metabolism inhibitors in phylogenetically diverse species of the filamentous fungus Fusarium.</title>
        <authorList>
            <person name="Kim H.-S."/>
            <person name="Busman M."/>
            <person name="Brown D.W."/>
            <person name="Divon H."/>
            <person name="Uhlig S."/>
            <person name="Proctor R.H."/>
        </authorList>
    </citation>
    <scope>NUCLEOTIDE SEQUENCE [LARGE SCALE GENOMIC DNA]</scope>
    <source>
        <strain evidence="6 7">NRRL 20459</strain>
    </source>
</reference>
<dbReference type="AlphaFoldDB" id="A0A8H4LKD8"/>
<keyword evidence="2 5" id="KW-0812">Transmembrane</keyword>
<evidence type="ECO:0000256" key="1">
    <source>
        <dbReference type="ARBA" id="ARBA00004127"/>
    </source>
</evidence>
<dbReference type="Proteomes" id="UP000554235">
    <property type="component" value="Unassembled WGS sequence"/>
</dbReference>
<feature type="transmembrane region" description="Helical" evidence="5">
    <location>
        <begin position="12"/>
        <end position="30"/>
    </location>
</feature>
<accession>A0A8H4LKD8</accession>
<evidence type="ECO:0000256" key="4">
    <source>
        <dbReference type="ARBA" id="ARBA00023136"/>
    </source>
</evidence>
<comment type="caution">
    <text evidence="6">The sequence shown here is derived from an EMBL/GenBank/DDBJ whole genome shotgun (WGS) entry which is preliminary data.</text>
</comment>
<feature type="transmembrane region" description="Helical" evidence="5">
    <location>
        <begin position="117"/>
        <end position="141"/>
    </location>
</feature>
<dbReference type="PANTHER" id="PTHR10989">
    <property type="entry name" value="ANDROGEN-INDUCED PROTEIN 1-RELATED"/>
    <property type="match status" value="1"/>
</dbReference>
<evidence type="ECO:0000313" key="7">
    <source>
        <dbReference type="Proteomes" id="UP000554235"/>
    </source>
</evidence>
<keyword evidence="4 5" id="KW-0472">Membrane</keyword>
<feature type="transmembrane region" description="Helical" evidence="5">
    <location>
        <begin position="148"/>
        <end position="167"/>
    </location>
</feature>
<dbReference type="InterPro" id="IPR006838">
    <property type="entry name" value="ADTRP_AIG1"/>
</dbReference>
<gene>
    <name evidence="6" type="ORF">FALBO_3349</name>
</gene>
<dbReference type="GO" id="GO:0016020">
    <property type="term" value="C:membrane"/>
    <property type="evidence" value="ECO:0007669"/>
    <property type="project" value="InterPro"/>
</dbReference>
<keyword evidence="7" id="KW-1185">Reference proteome</keyword>
<feature type="transmembrane region" description="Helical" evidence="5">
    <location>
        <begin position="85"/>
        <end position="105"/>
    </location>
</feature>
<evidence type="ECO:0000256" key="5">
    <source>
        <dbReference type="SAM" id="Phobius"/>
    </source>
</evidence>
<sequence>MAPHPLQRLGSPSRTASLLLHILGVASFSYNFDFLTKWETPMAVAYGWHYQFLTIIGLTASLVAFALGVLADLTLSHTLFQAKNAVAVLATPLEVVISILYWGLRLIDPKLLMPEDFALGIVPDVGFHLAPAVFLSLDLILFSPPWTIPAYAIMAISTAVAFAYWYWVELCFSHNGWYPYPLFELLTTPQRVLLFTFAAGLVTVSSSCLKWVYARVNGYGAAEKEAHKPLKKVQ</sequence>
<dbReference type="GO" id="GO:0012505">
    <property type="term" value="C:endomembrane system"/>
    <property type="evidence" value="ECO:0007669"/>
    <property type="project" value="UniProtKB-SubCell"/>
</dbReference>
<feature type="transmembrane region" description="Helical" evidence="5">
    <location>
        <begin position="192"/>
        <end position="213"/>
    </location>
</feature>
<evidence type="ECO:0000256" key="2">
    <source>
        <dbReference type="ARBA" id="ARBA00022692"/>
    </source>
</evidence>
<keyword evidence="3 5" id="KW-1133">Transmembrane helix</keyword>
<comment type="subcellular location">
    <subcellularLocation>
        <location evidence="1">Endomembrane system</location>
        <topology evidence="1">Multi-pass membrane protein</topology>
    </subcellularLocation>
</comment>
<dbReference type="Pfam" id="PF04750">
    <property type="entry name" value="Far-17a_AIG1"/>
    <property type="match status" value="1"/>
</dbReference>
<dbReference type="EMBL" id="JAADYS010000435">
    <property type="protein sequence ID" value="KAF4469763.1"/>
    <property type="molecule type" value="Genomic_DNA"/>
</dbReference>
<dbReference type="OrthoDB" id="1898221at2759"/>
<evidence type="ECO:0000256" key="3">
    <source>
        <dbReference type="ARBA" id="ARBA00022989"/>
    </source>
</evidence>